<comment type="similarity">
    <text evidence="6">Belongs to the ABC-2 integral membrane protein family.</text>
</comment>
<feature type="transmembrane region" description="Helical" evidence="6">
    <location>
        <begin position="171"/>
        <end position="198"/>
    </location>
</feature>
<feature type="transmembrane region" description="Helical" evidence="6">
    <location>
        <begin position="58"/>
        <end position="76"/>
    </location>
</feature>
<feature type="domain" description="ABC transmembrane type-2" evidence="8">
    <location>
        <begin position="56"/>
        <end position="296"/>
    </location>
</feature>
<dbReference type="AlphaFoldDB" id="A0A7Z0KAT2"/>
<dbReference type="Pfam" id="PF01061">
    <property type="entry name" value="ABC2_membrane"/>
    <property type="match status" value="1"/>
</dbReference>
<feature type="transmembrane region" description="Helical" evidence="6">
    <location>
        <begin position="146"/>
        <end position="165"/>
    </location>
</feature>
<feature type="transmembrane region" description="Helical" evidence="6">
    <location>
        <begin position="270"/>
        <end position="290"/>
    </location>
</feature>
<comment type="caution">
    <text evidence="9">The sequence shown here is derived from an EMBL/GenBank/DDBJ whole genome shotgun (WGS) entry which is preliminary data.</text>
</comment>
<dbReference type="InterPro" id="IPR051784">
    <property type="entry name" value="Nod_factor_ABC_transporter"/>
</dbReference>
<proteinExistence type="inferred from homology"/>
<evidence type="ECO:0000256" key="2">
    <source>
        <dbReference type="ARBA" id="ARBA00022692"/>
    </source>
</evidence>
<dbReference type="PANTHER" id="PTHR43229">
    <property type="entry name" value="NODULATION PROTEIN J"/>
    <property type="match status" value="1"/>
</dbReference>
<evidence type="ECO:0000256" key="4">
    <source>
        <dbReference type="ARBA" id="ARBA00023136"/>
    </source>
</evidence>
<reference evidence="9 10" key="1">
    <citation type="submission" date="2020-07" db="EMBL/GenBank/DDBJ databases">
        <title>Sequencing the genomes of 1000 actinobacteria strains.</title>
        <authorList>
            <person name="Klenk H.-P."/>
        </authorList>
    </citation>
    <scope>NUCLEOTIDE SEQUENCE [LARGE SCALE GENOMIC DNA]</scope>
    <source>
        <strain evidence="9 10">DSM 15475</strain>
    </source>
</reference>
<keyword evidence="6" id="KW-0813">Transport</keyword>
<dbReference type="GO" id="GO:0043190">
    <property type="term" value="C:ATP-binding cassette (ABC) transporter complex"/>
    <property type="evidence" value="ECO:0007669"/>
    <property type="project" value="InterPro"/>
</dbReference>
<dbReference type="RefSeq" id="WP_179541914.1">
    <property type="nucleotide sequence ID" value="NZ_BAAALL010000005.1"/>
</dbReference>
<feature type="transmembrane region" description="Helical" evidence="6">
    <location>
        <begin position="205"/>
        <end position="223"/>
    </location>
</feature>
<dbReference type="Proteomes" id="UP000535437">
    <property type="component" value="Unassembled WGS sequence"/>
</dbReference>
<keyword evidence="6" id="KW-1003">Cell membrane</keyword>
<dbReference type="PANTHER" id="PTHR43229:SF2">
    <property type="entry name" value="NODULATION PROTEIN J"/>
    <property type="match status" value="1"/>
</dbReference>
<organism evidence="9 10">
    <name type="scientific">Nesterenkonia xinjiangensis</name>
    <dbReference type="NCBI Taxonomy" id="225327"/>
    <lineage>
        <taxon>Bacteria</taxon>
        <taxon>Bacillati</taxon>
        <taxon>Actinomycetota</taxon>
        <taxon>Actinomycetes</taxon>
        <taxon>Micrococcales</taxon>
        <taxon>Micrococcaceae</taxon>
        <taxon>Nesterenkonia</taxon>
    </lineage>
</organism>
<keyword evidence="3 6" id="KW-1133">Transmembrane helix</keyword>
<dbReference type="InterPro" id="IPR013525">
    <property type="entry name" value="ABC2_TM"/>
</dbReference>
<dbReference type="PIRSF" id="PIRSF006648">
    <property type="entry name" value="DrrB"/>
    <property type="match status" value="1"/>
</dbReference>
<keyword evidence="2 6" id="KW-0812">Transmembrane</keyword>
<keyword evidence="10" id="KW-1185">Reference proteome</keyword>
<gene>
    <name evidence="9" type="ORF">HNR09_002001</name>
</gene>
<dbReference type="GO" id="GO:0046677">
    <property type="term" value="P:response to antibiotic"/>
    <property type="evidence" value="ECO:0007669"/>
    <property type="project" value="UniProtKB-KW"/>
</dbReference>
<dbReference type="GO" id="GO:0140359">
    <property type="term" value="F:ABC-type transporter activity"/>
    <property type="evidence" value="ECO:0007669"/>
    <property type="project" value="InterPro"/>
</dbReference>
<accession>A0A7Z0KAT2</accession>
<dbReference type="InterPro" id="IPR047817">
    <property type="entry name" value="ABC2_TM_bact-type"/>
</dbReference>
<evidence type="ECO:0000256" key="3">
    <source>
        <dbReference type="ARBA" id="ARBA00022989"/>
    </source>
</evidence>
<evidence type="ECO:0000313" key="9">
    <source>
        <dbReference type="EMBL" id="NYJ78590.1"/>
    </source>
</evidence>
<evidence type="ECO:0000256" key="5">
    <source>
        <dbReference type="ARBA" id="ARBA00023251"/>
    </source>
</evidence>
<evidence type="ECO:0000256" key="1">
    <source>
        <dbReference type="ARBA" id="ARBA00004141"/>
    </source>
</evidence>
<dbReference type="PROSITE" id="PS51012">
    <property type="entry name" value="ABC_TM2"/>
    <property type="match status" value="1"/>
</dbReference>
<name>A0A7Z0KAT2_9MICC</name>
<feature type="region of interest" description="Disordered" evidence="7">
    <location>
        <begin position="1"/>
        <end position="29"/>
    </location>
</feature>
<sequence>MTTRTQSTSTQAASAPTTTAQTAAPQTLSPEGPLWAARDCWTIVLQEFTHLVRQPSTFAWQIGFPVVMVLMFVYVFGSAMDVTGQGAGEGYVDFAMPGMFAMTMAFGFMDTAYAVTHNKEKGFMDRFRSMPMSSSAPVTGRAVSDVIRAAVDLAVIAGVALLIGWRSGGSLGATLAAFALLLWLRLALIFVGIFLGLCIKNTETAGMLFAVAFPLGFISSVFAPPEMMPGWLGAIAAWNPVSSTAAAIRELFETPGMGNLEPAFWIDGHALAGALIWPAVIMLIFLPLAVRQFKNLSR</sequence>
<keyword evidence="5" id="KW-0046">Antibiotic resistance</keyword>
<keyword evidence="4 6" id="KW-0472">Membrane</keyword>
<evidence type="ECO:0000259" key="8">
    <source>
        <dbReference type="PROSITE" id="PS51012"/>
    </source>
</evidence>
<feature type="transmembrane region" description="Helical" evidence="6">
    <location>
        <begin position="96"/>
        <end position="116"/>
    </location>
</feature>
<protein>
    <recommendedName>
        <fullName evidence="6">Transport permease protein</fullName>
    </recommendedName>
</protein>
<dbReference type="EMBL" id="JACCFY010000001">
    <property type="protein sequence ID" value="NYJ78590.1"/>
    <property type="molecule type" value="Genomic_DNA"/>
</dbReference>
<dbReference type="InterPro" id="IPR000412">
    <property type="entry name" value="ABC_2_transport"/>
</dbReference>
<evidence type="ECO:0000313" key="10">
    <source>
        <dbReference type="Proteomes" id="UP000535437"/>
    </source>
</evidence>
<evidence type="ECO:0000256" key="6">
    <source>
        <dbReference type="RuleBase" id="RU361157"/>
    </source>
</evidence>
<evidence type="ECO:0000256" key="7">
    <source>
        <dbReference type="SAM" id="MobiDB-lite"/>
    </source>
</evidence>
<comment type="subcellular location">
    <subcellularLocation>
        <location evidence="6">Cell membrane</location>
        <topology evidence="6">Multi-pass membrane protein</topology>
    </subcellularLocation>
    <subcellularLocation>
        <location evidence="1">Membrane</location>
        <topology evidence="1">Multi-pass membrane protein</topology>
    </subcellularLocation>
</comment>